<dbReference type="SUPFAM" id="SSF57850">
    <property type="entry name" value="RING/U-box"/>
    <property type="match status" value="1"/>
</dbReference>
<dbReference type="CDD" id="cd02340">
    <property type="entry name" value="ZZ_NBR1_like"/>
    <property type="match status" value="1"/>
</dbReference>
<gene>
    <name evidence="10" type="ORF">DIATSA_LOCUS13316</name>
</gene>
<evidence type="ECO:0000256" key="5">
    <source>
        <dbReference type="PROSITE-ProRule" id="PRU00228"/>
    </source>
</evidence>
<dbReference type="Gene3D" id="3.30.60.90">
    <property type="match status" value="1"/>
</dbReference>
<feature type="domain" description="THAP-type" evidence="9">
    <location>
        <begin position="1"/>
        <end position="68"/>
    </location>
</feature>
<dbReference type="Pfam" id="PF05485">
    <property type="entry name" value="THAP"/>
    <property type="match status" value="1"/>
</dbReference>
<dbReference type="PROSITE" id="PS01357">
    <property type="entry name" value="ZF_ZZ_1"/>
    <property type="match status" value="1"/>
</dbReference>
<dbReference type="Pfam" id="PF00569">
    <property type="entry name" value="ZZ"/>
    <property type="match status" value="1"/>
</dbReference>
<keyword evidence="2 5" id="KW-0863">Zinc-finger</keyword>
<dbReference type="InterPro" id="IPR006612">
    <property type="entry name" value="THAP_Znf"/>
</dbReference>
<dbReference type="AlphaFoldDB" id="A0A9N9WKA0"/>
<dbReference type="Proteomes" id="UP001153714">
    <property type="component" value="Chromosome 8"/>
</dbReference>
<evidence type="ECO:0000256" key="4">
    <source>
        <dbReference type="ARBA" id="ARBA00023125"/>
    </source>
</evidence>
<keyword evidence="3" id="KW-0862">Zinc</keyword>
<sequence length="310" mass="35327">MCACVFVENSQKSAVVLIHQKEWLKAGGRDDLLEKPYLKSTHRFCSRHFAPSCFKNKHLCPDAVPTLYLPGSNNEGRLDKIKHHDIMCNSCNNIILGFRYKCVTCIDYDLCPKCEMLETHPQHYMIRIPKPLKFEHIQPDCSETTDDSSCDSSDDEPITKYVKHYDSGVDLSDDVKDTLRKEVARVLKLKDNEESKTASKQLKDKNSTQKRSRVEIVSARPIKRQKSNTDLIHKVEVLEPSDTPKLPEVAFADVNQLSDQGDVKLEVPVPSGSADEFVQPLMHVKLSDDLTELMIEMTQNGQKTVYKYID</sequence>
<evidence type="ECO:0000256" key="2">
    <source>
        <dbReference type="ARBA" id="ARBA00022771"/>
    </source>
</evidence>
<protein>
    <recommendedName>
        <fullName evidence="12">ZZ-type domain-containing protein</fullName>
    </recommendedName>
</protein>
<dbReference type="GO" id="GO:0008270">
    <property type="term" value="F:zinc ion binding"/>
    <property type="evidence" value="ECO:0007669"/>
    <property type="project" value="UniProtKB-KW"/>
</dbReference>
<accession>A0A9N9WKA0</accession>
<evidence type="ECO:0008006" key="12">
    <source>
        <dbReference type="Google" id="ProtNLM"/>
    </source>
</evidence>
<evidence type="ECO:0000313" key="11">
    <source>
        <dbReference type="Proteomes" id="UP001153714"/>
    </source>
</evidence>
<keyword evidence="1" id="KW-0479">Metal-binding</keyword>
<dbReference type="SUPFAM" id="SSF57716">
    <property type="entry name" value="Glucocorticoid receptor-like (DNA-binding domain)"/>
    <property type="match status" value="1"/>
</dbReference>
<reference evidence="10" key="2">
    <citation type="submission" date="2022-10" db="EMBL/GenBank/DDBJ databases">
        <authorList>
            <consortium name="ENA_rothamsted_submissions"/>
            <consortium name="culmorum"/>
            <person name="King R."/>
        </authorList>
    </citation>
    <scope>NUCLEOTIDE SEQUENCE</scope>
</reference>
<dbReference type="InterPro" id="IPR043145">
    <property type="entry name" value="Znf_ZZ_sf"/>
</dbReference>
<dbReference type="SMART" id="SM00291">
    <property type="entry name" value="ZnF_ZZ"/>
    <property type="match status" value="1"/>
</dbReference>
<dbReference type="GO" id="GO:0003677">
    <property type="term" value="F:DNA binding"/>
    <property type="evidence" value="ECO:0007669"/>
    <property type="project" value="UniProtKB-UniRule"/>
</dbReference>
<evidence type="ECO:0000313" key="10">
    <source>
        <dbReference type="EMBL" id="CAG9796094.1"/>
    </source>
</evidence>
<feature type="domain" description="ZZ-type" evidence="8">
    <location>
        <begin position="83"/>
        <end position="133"/>
    </location>
</feature>
<feature type="region of interest" description="Disordered" evidence="7">
    <location>
        <begin position="194"/>
        <end position="213"/>
    </location>
</feature>
<evidence type="ECO:0000256" key="1">
    <source>
        <dbReference type="ARBA" id="ARBA00022723"/>
    </source>
</evidence>
<dbReference type="PANTHER" id="PTHR15090">
    <property type="entry name" value="SEQUESTOSOME 1-RELATED"/>
    <property type="match status" value="1"/>
</dbReference>
<keyword evidence="4 6" id="KW-0238">DNA-binding</keyword>
<dbReference type="OrthoDB" id="2122982at2759"/>
<name>A0A9N9WKA0_9NEOP</name>
<dbReference type="SMART" id="SM00692">
    <property type="entry name" value="DM3"/>
    <property type="match status" value="1"/>
</dbReference>
<feature type="compositionally biased region" description="Basic and acidic residues" evidence="7">
    <location>
        <begin position="194"/>
        <end position="207"/>
    </location>
</feature>
<evidence type="ECO:0000256" key="3">
    <source>
        <dbReference type="ARBA" id="ARBA00022833"/>
    </source>
</evidence>
<reference evidence="10" key="1">
    <citation type="submission" date="2021-12" db="EMBL/GenBank/DDBJ databases">
        <authorList>
            <person name="King R."/>
        </authorList>
    </citation>
    <scope>NUCLEOTIDE SEQUENCE</scope>
</reference>
<dbReference type="InterPro" id="IPR052260">
    <property type="entry name" value="Autophagy_Rcpt_SigReg"/>
</dbReference>
<proteinExistence type="predicted"/>
<organism evidence="10 11">
    <name type="scientific">Diatraea saccharalis</name>
    <name type="common">sugarcane borer</name>
    <dbReference type="NCBI Taxonomy" id="40085"/>
    <lineage>
        <taxon>Eukaryota</taxon>
        <taxon>Metazoa</taxon>
        <taxon>Ecdysozoa</taxon>
        <taxon>Arthropoda</taxon>
        <taxon>Hexapoda</taxon>
        <taxon>Insecta</taxon>
        <taxon>Pterygota</taxon>
        <taxon>Neoptera</taxon>
        <taxon>Endopterygota</taxon>
        <taxon>Lepidoptera</taxon>
        <taxon>Glossata</taxon>
        <taxon>Ditrysia</taxon>
        <taxon>Pyraloidea</taxon>
        <taxon>Crambidae</taxon>
        <taxon>Crambinae</taxon>
        <taxon>Diatraea</taxon>
    </lineage>
</organism>
<dbReference type="InterPro" id="IPR000433">
    <property type="entry name" value="Znf_ZZ"/>
</dbReference>
<evidence type="ECO:0000256" key="6">
    <source>
        <dbReference type="PROSITE-ProRule" id="PRU00309"/>
    </source>
</evidence>
<evidence type="ECO:0000259" key="9">
    <source>
        <dbReference type="PROSITE" id="PS50950"/>
    </source>
</evidence>
<keyword evidence="11" id="KW-1185">Reference proteome</keyword>
<dbReference type="SMART" id="SM00980">
    <property type="entry name" value="THAP"/>
    <property type="match status" value="1"/>
</dbReference>
<dbReference type="PROSITE" id="PS50950">
    <property type="entry name" value="ZF_THAP"/>
    <property type="match status" value="1"/>
</dbReference>
<dbReference type="PROSITE" id="PS50135">
    <property type="entry name" value="ZF_ZZ_2"/>
    <property type="match status" value="1"/>
</dbReference>
<evidence type="ECO:0000256" key="7">
    <source>
        <dbReference type="SAM" id="MobiDB-lite"/>
    </source>
</evidence>
<evidence type="ECO:0000259" key="8">
    <source>
        <dbReference type="PROSITE" id="PS50135"/>
    </source>
</evidence>
<dbReference type="EMBL" id="OU893339">
    <property type="protein sequence ID" value="CAG9796094.1"/>
    <property type="molecule type" value="Genomic_DNA"/>
</dbReference>